<comment type="caution">
    <text evidence="1">The sequence shown here is derived from an EMBL/GenBank/DDBJ whole genome shotgun (WGS) entry which is preliminary data.</text>
</comment>
<dbReference type="EMBL" id="JAVDTL010000006">
    <property type="protein sequence ID" value="MDR6768615.1"/>
    <property type="molecule type" value="Genomic_DNA"/>
</dbReference>
<evidence type="ECO:0000313" key="4">
    <source>
        <dbReference type="Proteomes" id="UP001253458"/>
    </source>
</evidence>
<gene>
    <name evidence="1" type="ORF">J2W88_003919</name>
    <name evidence="2" type="ORF">J2W93_002168</name>
</gene>
<sequence length="94" mass="10044">MIDLVETEQGGVVILQPPVIVSAPLTASEMAQAQIDALERQYLMPRVVRESLIAQAEERGAALGYTPAQLAVKNKGYAGLKALDTQIAALRAQL</sequence>
<accession>A0AAJ2F2D5</accession>
<keyword evidence="3" id="KW-1185">Reference proteome</keyword>
<evidence type="ECO:0000313" key="2">
    <source>
        <dbReference type="EMBL" id="MDR6837330.1"/>
    </source>
</evidence>
<organism evidence="1 4">
    <name type="scientific">Acidovorax delafieldii</name>
    <name type="common">Pseudomonas delafieldii</name>
    <dbReference type="NCBI Taxonomy" id="47920"/>
    <lineage>
        <taxon>Bacteria</taxon>
        <taxon>Pseudomonadati</taxon>
        <taxon>Pseudomonadota</taxon>
        <taxon>Betaproteobacteria</taxon>
        <taxon>Burkholderiales</taxon>
        <taxon>Comamonadaceae</taxon>
        <taxon>Acidovorax</taxon>
    </lineage>
</organism>
<proteinExistence type="predicted"/>
<dbReference type="Proteomes" id="UP001253458">
    <property type="component" value="Unassembled WGS sequence"/>
</dbReference>
<dbReference type="EMBL" id="JAVDTS010000003">
    <property type="protein sequence ID" value="MDR6837330.1"/>
    <property type="molecule type" value="Genomic_DNA"/>
</dbReference>
<protein>
    <submittedName>
        <fullName evidence="1">Uncharacterized protein</fullName>
    </submittedName>
</protein>
<evidence type="ECO:0000313" key="1">
    <source>
        <dbReference type="EMBL" id="MDR6768615.1"/>
    </source>
</evidence>
<evidence type="ECO:0000313" key="3">
    <source>
        <dbReference type="Proteomes" id="UP001249076"/>
    </source>
</evidence>
<dbReference type="AlphaFoldDB" id="A0AAJ2F2D5"/>
<reference evidence="1 3" key="1">
    <citation type="submission" date="2023-07" db="EMBL/GenBank/DDBJ databases">
        <title>Sorghum-associated microbial communities from plants grown in Nebraska, USA.</title>
        <authorList>
            <person name="Schachtman D."/>
        </authorList>
    </citation>
    <scope>NUCLEOTIDE SEQUENCE</scope>
    <source>
        <strain evidence="2 3">BE105</strain>
        <strain evidence="1">BE69</strain>
    </source>
</reference>
<dbReference type="Proteomes" id="UP001249076">
    <property type="component" value="Unassembled WGS sequence"/>
</dbReference>
<name>A0AAJ2F2D5_ACIDE</name>
<dbReference type="RefSeq" id="WP_209818809.1">
    <property type="nucleotide sequence ID" value="NZ_JAVDTL010000006.1"/>
</dbReference>